<gene>
    <name evidence="1" type="ORF">Gorai_023537</name>
</gene>
<sequence>MDFIIHCCVSSTRRSMKVLFHLLHDELSCLPQLRNN</sequence>
<evidence type="ECO:0000313" key="1">
    <source>
        <dbReference type="EMBL" id="MBA0581356.1"/>
    </source>
</evidence>
<comment type="caution">
    <text evidence="1">The sequence shown here is derived from an EMBL/GenBank/DDBJ whole genome shotgun (WGS) entry which is preliminary data.</text>
</comment>
<dbReference type="AlphaFoldDB" id="A0A7J8NWT3"/>
<dbReference type="Proteomes" id="UP000593578">
    <property type="component" value="Unassembled WGS sequence"/>
</dbReference>
<protein>
    <submittedName>
        <fullName evidence="1">Uncharacterized protein</fullName>
    </submittedName>
</protein>
<organism evidence="1 2">
    <name type="scientific">Gossypium raimondii</name>
    <name type="common">Peruvian cotton</name>
    <name type="synonym">Gossypium klotzschianum subsp. raimondii</name>
    <dbReference type="NCBI Taxonomy" id="29730"/>
    <lineage>
        <taxon>Eukaryota</taxon>
        <taxon>Viridiplantae</taxon>
        <taxon>Streptophyta</taxon>
        <taxon>Embryophyta</taxon>
        <taxon>Tracheophyta</taxon>
        <taxon>Spermatophyta</taxon>
        <taxon>Magnoliopsida</taxon>
        <taxon>eudicotyledons</taxon>
        <taxon>Gunneridae</taxon>
        <taxon>Pentapetalae</taxon>
        <taxon>rosids</taxon>
        <taxon>malvids</taxon>
        <taxon>Malvales</taxon>
        <taxon>Malvaceae</taxon>
        <taxon>Malvoideae</taxon>
        <taxon>Gossypium</taxon>
    </lineage>
</organism>
<name>A0A7J8NWT3_GOSRA</name>
<dbReference type="EMBL" id="JABEZZ010000002">
    <property type="protein sequence ID" value="MBA0581356.1"/>
    <property type="molecule type" value="Genomic_DNA"/>
</dbReference>
<reference evidence="1 2" key="1">
    <citation type="journal article" date="2019" name="Genome Biol. Evol.">
        <title>Insights into the evolution of the New World diploid cottons (Gossypium, subgenus Houzingenia) based on genome sequencing.</title>
        <authorList>
            <person name="Grover C.E."/>
            <person name="Arick M.A. 2nd"/>
            <person name="Thrash A."/>
            <person name="Conover J.L."/>
            <person name="Sanders W.S."/>
            <person name="Peterson D.G."/>
            <person name="Frelichowski J.E."/>
            <person name="Scheffler J.A."/>
            <person name="Scheffler B.E."/>
            <person name="Wendel J.F."/>
        </authorList>
    </citation>
    <scope>NUCLEOTIDE SEQUENCE [LARGE SCALE GENOMIC DNA]</scope>
    <source>
        <strain evidence="1">8</strain>
        <tissue evidence="1">Leaf</tissue>
    </source>
</reference>
<accession>A0A7J8NWT3</accession>
<evidence type="ECO:0000313" key="2">
    <source>
        <dbReference type="Proteomes" id="UP000593578"/>
    </source>
</evidence>
<proteinExistence type="predicted"/>